<dbReference type="FunFam" id="3.30.160.60:FF:000634">
    <property type="entry name" value="Zinc finger X-chromosomal protein"/>
    <property type="match status" value="1"/>
</dbReference>
<evidence type="ECO:0000256" key="8">
    <source>
        <dbReference type="SAM" id="MobiDB-lite"/>
    </source>
</evidence>
<dbReference type="GO" id="GO:0010468">
    <property type="term" value="P:regulation of gene expression"/>
    <property type="evidence" value="ECO:0007669"/>
    <property type="project" value="TreeGrafter"/>
</dbReference>
<evidence type="ECO:0000313" key="10">
    <source>
        <dbReference type="EMBL" id="GFN91053.1"/>
    </source>
</evidence>
<feature type="compositionally biased region" description="Basic and acidic residues" evidence="8">
    <location>
        <begin position="415"/>
        <end position="428"/>
    </location>
</feature>
<gene>
    <name evidence="10" type="ORF">PoB_001755900</name>
</gene>
<dbReference type="InterPro" id="IPR036236">
    <property type="entry name" value="Znf_C2H2_sf"/>
</dbReference>
<dbReference type="PROSITE" id="PS50157">
    <property type="entry name" value="ZINC_FINGER_C2H2_2"/>
    <property type="match status" value="4"/>
</dbReference>
<feature type="domain" description="C2H2-type" evidence="9">
    <location>
        <begin position="611"/>
        <end position="638"/>
    </location>
</feature>
<dbReference type="FunFam" id="3.30.160.60:FF:001182">
    <property type="entry name" value="Zinc finger, C2H2 type"/>
    <property type="match status" value="1"/>
</dbReference>
<keyword evidence="3" id="KW-0677">Repeat</keyword>
<accession>A0AAV3Z9H6</accession>
<evidence type="ECO:0000256" key="4">
    <source>
        <dbReference type="ARBA" id="ARBA00022771"/>
    </source>
</evidence>
<evidence type="ECO:0000256" key="5">
    <source>
        <dbReference type="ARBA" id="ARBA00022833"/>
    </source>
</evidence>
<reference evidence="10 11" key="1">
    <citation type="journal article" date="2021" name="Elife">
        <title>Chloroplast acquisition without the gene transfer in kleptoplastic sea slugs, Plakobranchus ocellatus.</title>
        <authorList>
            <person name="Maeda T."/>
            <person name="Takahashi S."/>
            <person name="Yoshida T."/>
            <person name="Shimamura S."/>
            <person name="Takaki Y."/>
            <person name="Nagai Y."/>
            <person name="Toyoda A."/>
            <person name="Suzuki Y."/>
            <person name="Arimoto A."/>
            <person name="Ishii H."/>
            <person name="Satoh N."/>
            <person name="Nishiyama T."/>
            <person name="Hasebe M."/>
            <person name="Maruyama T."/>
            <person name="Minagawa J."/>
            <person name="Obokata J."/>
            <person name="Shigenobu S."/>
        </authorList>
    </citation>
    <scope>NUCLEOTIDE SEQUENCE [LARGE SCALE GENOMIC DNA]</scope>
</reference>
<dbReference type="FunFam" id="3.30.160.60:FF:001755">
    <property type="entry name" value="Zinc finger protein 989"/>
    <property type="match status" value="1"/>
</dbReference>
<keyword evidence="2" id="KW-0479">Metal-binding</keyword>
<dbReference type="EMBL" id="BLXT01002087">
    <property type="protein sequence ID" value="GFN91053.1"/>
    <property type="molecule type" value="Genomic_DNA"/>
</dbReference>
<comment type="subcellular location">
    <subcellularLocation>
        <location evidence="1">Nucleus</location>
    </subcellularLocation>
</comment>
<dbReference type="PROSITE" id="PS00028">
    <property type="entry name" value="ZINC_FINGER_C2H2_1"/>
    <property type="match status" value="4"/>
</dbReference>
<proteinExistence type="predicted"/>
<evidence type="ECO:0000256" key="7">
    <source>
        <dbReference type="PROSITE-ProRule" id="PRU00042"/>
    </source>
</evidence>
<feature type="region of interest" description="Disordered" evidence="8">
    <location>
        <begin position="130"/>
        <end position="150"/>
    </location>
</feature>
<evidence type="ECO:0000313" key="11">
    <source>
        <dbReference type="Proteomes" id="UP000735302"/>
    </source>
</evidence>
<dbReference type="Gene3D" id="3.30.160.60">
    <property type="entry name" value="Classic Zinc Finger"/>
    <property type="match status" value="4"/>
</dbReference>
<evidence type="ECO:0000256" key="3">
    <source>
        <dbReference type="ARBA" id="ARBA00022737"/>
    </source>
</evidence>
<evidence type="ECO:0000256" key="2">
    <source>
        <dbReference type="ARBA" id="ARBA00022723"/>
    </source>
</evidence>
<feature type="compositionally biased region" description="Low complexity" evidence="8">
    <location>
        <begin position="404"/>
        <end position="414"/>
    </location>
</feature>
<feature type="region of interest" description="Disordered" evidence="8">
    <location>
        <begin position="330"/>
        <end position="368"/>
    </location>
</feature>
<organism evidence="10 11">
    <name type="scientific">Plakobranchus ocellatus</name>
    <dbReference type="NCBI Taxonomy" id="259542"/>
    <lineage>
        <taxon>Eukaryota</taxon>
        <taxon>Metazoa</taxon>
        <taxon>Spiralia</taxon>
        <taxon>Lophotrochozoa</taxon>
        <taxon>Mollusca</taxon>
        <taxon>Gastropoda</taxon>
        <taxon>Heterobranchia</taxon>
        <taxon>Euthyneura</taxon>
        <taxon>Panpulmonata</taxon>
        <taxon>Sacoglossa</taxon>
        <taxon>Placobranchoidea</taxon>
        <taxon>Plakobranchidae</taxon>
        <taxon>Plakobranchus</taxon>
    </lineage>
</organism>
<dbReference type="PANTHER" id="PTHR16515:SF35">
    <property type="entry name" value="FEZ FAMILY ZINC FINGER PROTEIN 2"/>
    <property type="match status" value="1"/>
</dbReference>
<dbReference type="GO" id="GO:0005634">
    <property type="term" value="C:nucleus"/>
    <property type="evidence" value="ECO:0007669"/>
    <property type="project" value="UniProtKB-SubCell"/>
</dbReference>
<feature type="region of interest" description="Disordered" evidence="8">
    <location>
        <begin position="390"/>
        <end position="428"/>
    </location>
</feature>
<dbReference type="AlphaFoldDB" id="A0AAV3Z9H6"/>
<evidence type="ECO:0000256" key="6">
    <source>
        <dbReference type="ARBA" id="ARBA00023242"/>
    </source>
</evidence>
<keyword evidence="5" id="KW-0862">Zinc</keyword>
<dbReference type="PANTHER" id="PTHR16515">
    <property type="entry name" value="PR DOMAIN ZINC FINGER PROTEIN"/>
    <property type="match status" value="1"/>
</dbReference>
<dbReference type="Proteomes" id="UP000735302">
    <property type="component" value="Unassembled WGS sequence"/>
</dbReference>
<feature type="compositionally biased region" description="Polar residues" evidence="8">
    <location>
        <begin position="139"/>
        <end position="148"/>
    </location>
</feature>
<feature type="compositionally biased region" description="Basic residues" evidence="8">
    <location>
        <begin position="390"/>
        <end position="403"/>
    </location>
</feature>
<keyword evidence="4 7" id="KW-0863">Zinc-finger</keyword>
<dbReference type="InterPro" id="IPR013087">
    <property type="entry name" value="Znf_C2H2_type"/>
</dbReference>
<dbReference type="GO" id="GO:0008270">
    <property type="term" value="F:zinc ion binding"/>
    <property type="evidence" value="ECO:0007669"/>
    <property type="project" value="UniProtKB-KW"/>
</dbReference>
<sequence length="642" mass="72013">MESLSSVCNQDMVLNPSALTLSPSAALPQSPGYIGESHLPNSSVPFTIHSDSFPLPATGGYDKDSAGFPSPRASLLENLMYRQETTTESCERVSWPTVVDSRIPFTTYLQNLTRTLRLASASKKLNFDSEKIKERSGDSPPSTSSLYGTKNDACADHINPADVTSFPRSLSCGIQAEPDSSCCDDERGFEAREIDDEVSNYDKQVDSDKNAETPLITEKSTHRDEDKCFRKLKIRTLKRPLSEEKMHPSTQVDLADPFQSKTSRKQEMFGKILPDLFIPPAHQTLLGDVSQTAFSAPVLPFSSVPAPRYSSSHNASDPYQFHLHHHSTHLNSHNSMHHHTALQQQQQQQQQQYHHQNPERAHSSNGSRCRDANLLSVSLPNSLLHYHLQKHRQEKQQQHHHFLRQLQQQQQQQHQELREQKYPSDNHDGRLLLDPTLFQGGSSIEADGQDRAGIFSKMLMDSHPQPNGFIPSDSIPVMQHLHGARNLSGLAADVSGLLHPSLLGLGSLSSLSMRRASVDKPAPVKKYKCDVCQKAFSRSNTLVTHKRIHTGDKPFKCEVCGRAFRQPGNLTRHRLTHTTHKPYVCQVCSKAFNRASNLNTHIRTHTSFRQFSCSACPKTFHQKAELASHVFSHTAEPRIFPH</sequence>
<keyword evidence="11" id="KW-1185">Reference proteome</keyword>
<feature type="domain" description="C2H2-type" evidence="9">
    <location>
        <begin position="555"/>
        <end position="582"/>
    </location>
</feature>
<dbReference type="InterPro" id="IPR050331">
    <property type="entry name" value="Zinc_finger"/>
</dbReference>
<comment type="caution">
    <text evidence="10">The sequence shown here is derived from an EMBL/GenBank/DDBJ whole genome shotgun (WGS) entry which is preliminary data.</text>
</comment>
<dbReference type="SMART" id="SM00355">
    <property type="entry name" value="ZnF_C2H2"/>
    <property type="match status" value="4"/>
</dbReference>
<keyword evidence="6" id="KW-0539">Nucleus</keyword>
<dbReference type="SUPFAM" id="SSF57667">
    <property type="entry name" value="beta-beta-alpha zinc fingers"/>
    <property type="match status" value="2"/>
</dbReference>
<name>A0AAV3Z9H6_9GAST</name>
<protein>
    <submittedName>
        <fullName evidence="10">Zinc finger protein</fullName>
    </submittedName>
</protein>
<evidence type="ECO:0000256" key="1">
    <source>
        <dbReference type="ARBA" id="ARBA00004123"/>
    </source>
</evidence>
<dbReference type="Pfam" id="PF00096">
    <property type="entry name" value="zf-C2H2"/>
    <property type="match status" value="3"/>
</dbReference>
<feature type="domain" description="C2H2-type" evidence="9">
    <location>
        <begin position="527"/>
        <end position="554"/>
    </location>
</feature>
<feature type="domain" description="C2H2-type" evidence="9">
    <location>
        <begin position="583"/>
        <end position="610"/>
    </location>
</feature>
<evidence type="ECO:0000259" key="9">
    <source>
        <dbReference type="PROSITE" id="PS50157"/>
    </source>
</evidence>
<feature type="compositionally biased region" description="Low complexity" evidence="8">
    <location>
        <begin position="343"/>
        <end position="352"/>
    </location>
</feature>